<dbReference type="AlphaFoldDB" id="A0A2D3WKI5"/>
<dbReference type="RefSeq" id="WP_294896800.1">
    <property type="nucleotide sequence ID" value="NZ_DLUI01000100.1"/>
</dbReference>
<evidence type="ECO:0008006" key="3">
    <source>
        <dbReference type="Google" id="ProtNLM"/>
    </source>
</evidence>
<evidence type="ECO:0000313" key="1">
    <source>
        <dbReference type="EMBL" id="DAB38234.1"/>
    </source>
</evidence>
<protein>
    <recommendedName>
        <fullName evidence="3">SapC family protein</fullName>
    </recommendedName>
</protein>
<accession>A0A2D3WKI5</accession>
<comment type="caution">
    <text evidence="1">The sequence shown here is derived from an EMBL/GenBank/DDBJ whole genome shotgun (WGS) entry which is preliminary data.</text>
</comment>
<dbReference type="Pfam" id="PF07277">
    <property type="entry name" value="SapC"/>
    <property type="match status" value="1"/>
</dbReference>
<name>A0A2D3WKI5_9BACT</name>
<dbReference type="EMBL" id="DLUI01000100">
    <property type="protein sequence ID" value="DAB38234.1"/>
    <property type="molecule type" value="Genomic_DNA"/>
</dbReference>
<gene>
    <name evidence="1" type="ORF">CFH83_07000</name>
</gene>
<reference evidence="1 2" key="1">
    <citation type="journal article" date="2017" name="Front. Microbiol.">
        <title>Comparative Genomic Analysis of the Class Epsilonproteobacteria and Proposed Reclassification to Epsilonbacteraeota (phyl. nov.).</title>
        <authorList>
            <person name="Waite D.W."/>
            <person name="Vanwonterghem I."/>
            <person name="Rinke C."/>
            <person name="Parks D.H."/>
            <person name="Zhang Y."/>
            <person name="Takai K."/>
            <person name="Sievert S.M."/>
            <person name="Simon J."/>
            <person name="Campbell B.J."/>
            <person name="Hanson T.E."/>
            <person name="Woyke T."/>
            <person name="Klotz M.G."/>
            <person name="Hugenholtz P."/>
        </authorList>
    </citation>
    <scope>NUCLEOTIDE SEQUENCE [LARGE SCALE GENOMIC DNA]</scope>
    <source>
        <strain evidence="1">UBA12443</strain>
    </source>
</reference>
<dbReference type="Proteomes" id="UP000228859">
    <property type="component" value="Unassembled WGS sequence"/>
</dbReference>
<proteinExistence type="predicted"/>
<organism evidence="1 2">
    <name type="scientific">Sulfuricurvum kujiense</name>
    <dbReference type="NCBI Taxonomy" id="148813"/>
    <lineage>
        <taxon>Bacteria</taxon>
        <taxon>Pseudomonadati</taxon>
        <taxon>Campylobacterota</taxon>
        <taxon>Epsilonproteobacteria</taxon>
        <taxon>Campylobacterales</taxon>
        <taxon>Sulfurimonadaceae</taxon>
        <taxon>Sulfuricurvum</taxon>
    </lineage>
</organism>
<dbReference type="InterPro" id="IPR010836">
    <property type="entry name" value="SapC"/>
</dbReference>
<sequence>MFKNVTPLNKDEHAKLKFDKSNTFEFAKEMAHTLLAVGEYFHACKSQPILFALSGDTIASIALMGLKEGRNLFVDKKSNWYSAEYCPFSLRRYPFIYIETINPEQPLQSTMILGFDSDSKAINTKKGESLFTTENEPSQLTQNIIQTLNVFQADMANTIVFTNKLKELELLEPFNAEMVANQQGYKIEGFLRVNEERFKALPNEIKIELIDNGMYNLIVAHLLSLSNFEKLAVFSI</sequence>
<evidence type="ECO:0000313" key="2">
    <source>
        <dbReference type="Proteomes" id="UP000228859"/>
    </source>
</evidence>